<protein>
    <submittedName>
        <fullName evidence="2">FAD-dependent oxidoreductase</fullName>
    </submittedName>
</protein>
<dbReference type="Gene3D" id="1.10.405.20">
    <property type="match status" value="1"/>
</dbReference>
<dbReference type="FunFam" id="1.10.405.20:FF:000001">
    <property type="entry name" value="Amine oxidase"/>
    <property type="match status" value="1"/>
</dbReference>
<name>A0A6L7HXM9_9GAMM</name>
<dbReference type="PANTHER" id="PTHR42923:SF17">
    <property type="entry name" value="AMINE OXIDASE DOMAIN-CONTAINING PROTEIN"/>
    <property type="match status" value="1"/>
</dbReference>
<evidence type="ECO:0000313" key="2">
    <source>
        <dbReference type="EMBL" id="MXR68444.1"/>
    </source>
</evidence>
<dbReference type="PANTHER" id="PTHR42923">
    <property type="entry name" value="PROTOPORPHYRINOGEN OXIDASE"/>
    <property type="match status" value="1"/>
</dbReference>
<dbReference type="Proteomes" id="UP000474778">
    <property type="component" value="Unassembled WGS sequence"/>
</dbReference>
<dbReference type="SUPFAM" id="SSF51905">
    <property type="entry name" value="FAD/NAD(P)-binding domain"/>
    <property type="match status" value="1"/>
</dbReference>
<dbReference type="GO" id="GO:0016491">
    <property type="term" value="F:oxidoreductase activity"/>
    <property type="evidence" value="ECO:0007669"/>
    <property type="project" value="InterPro"/>
</dbReference>
<feature type="domain" description="Amine oxidase" evidence="1">
    <location>
        <begin position="11"/>
        <end position="268"/>
    </location>
</feature>
<organism evidence="2 3">
    <name type="scientific">Shewanella insulae</name>
    <dbReference type="NCBI Taxonomy" id="2681496"/>
    <lineage>
        <taxon>Bacteria</taxon>
        <taxon>Pseudomonadati</taxon>
        <taxon>Pseudomonadota</taxon>
        <taxon>Gammaproteobacteria</taxon>
        <taxon>Alteromonadales</taxon>
        <taxon>Shewanellaceae</taxon>
        <taxon>Shewanella</taxon>
    </lineage>
</organism>
<dbReference type="AlphaFoldDB" id="A0A6L7HXM9"/>
<dbReference type="Gene3D" id="3.50.50.60">
    <property type="entry name" value="FAD/NAD(P)-binding domain"/>
    <property type="match status" value="1"/>
</dbReference>
<comment type="caution">
    <text evidence="2">The sequence shown here is derived from an EMBL/GenBank/DDBJ whole genome shotgun (WGS) entry which is preliminary data.</text>
</comment>
<sequence length="417" mass="47413">MKKIAIIGSGISGLTSAYLLDKHYEVTLFEQNDYVGGHTATVDVHHEGRDYAIDTGFIVFNDRTYPNFNRLLAMLGIEGQATEMSFSVHNRQTGFEYNGHGLNSLFAQRRNLFRPRFWRLLSEILRFNRLCKECYGQDTVPQGMTLGEFLAQHGFSHFFSEHYILPMGAAIWSTSLKEMQAFELKFFIRFFYNHGLLNISDRPQWYVVPGGSRQYVEAILAGLSCPVHLGSKIQGVYRHEGEVRLVLQGGETQVFDEVIFACHSDQALALLGDATVDEQAVLGSIPYSRNEVVLHTDISLLPKRPLAWASWNYMLDDNLERAACVTYNMNILQGIDSDTTFCVTLNQSEEIEDDKVLRRFVYHHPVLNEASVAAQQRRLEICGKAHTHFVGAYWYNGFHEDGVRSALDVTKRFGMSL</sequence>
<keyword evidence="3" id="KW-1185">Reference proteome</keyword>
<dbReference type="Pfam" id="PF01593">
    <property type="entry name" value="Amino_oxidase"/>
    <property type="match status" value="1"/>
</dbReference>
<reference evidence="2 3" key="1">
    <citation type="submission" date="2019-12" db="EMBL/GenBank/DDBJ databases">
        <title>Shewanella insulae sp. nov., isolated from a tidal flat.</title>
        <authorList>
            <person name="Yoon J.-H."/>
        </authorList>
    </citation>
    <scope>NUCLEOTIDE SEQUENCE [LARGE SCALE GENOMIC DNA]</scope>
    <source>
        <strain evidence="2 3">JBTF-M18</strain>
    </source>
</reference>
<gene>
    <name evidence="2" type="ORF">GNT65_07125</name>
</gene>
<evidence type="ECO:0000259" key="1">
    <source>
        <dbReference type="Pfam" id="PF01593"/>
    </source>
</evidence>
<dbReference type="Gene3D" id="3.30.70.1990">
    <property type="match status" value="1"/>
</dbReference>
<accession>A0A6L7HXM9</accession>
<dbReference type="RefSeq" id="WP_160794754.1">
    <property type="nucleotide sequence ID" value="NZ_WRPA01000005.1"/>
</dbReference>
<dbReference type="InterPro" id="IPR050464">
    <property type="entry name" value="Zeta_carotene_desat/Oxidored"/>
</dbReference>
<dbReference type="EMBL" id="WRPA01000005">
    <property type="protein sequence ID" value="MXR68444.1"/>
    <property type="molecule type" value="Genomic_DNA"/>
</dbReference>
<proteinExistence type="predicted"/>
<dbReference type="InterPro" id="IPR036188">
    <property type="entry name" value="FAD/NAD-bd_sf"/>
</dbReference>
<evidence type="ECO:0000313" key="3">
    <source>
        <dbReference type="Proteomes" id="UP000474778"/>
    </source>
</evidence>
<dbReference type="InterPro" id="IPR002937">
    <property type="entry name" value="Amino_oxidase"/>
</dbReference>